<accession>A0ABV1JG41</accession>
<name>A0ABV1JG41_9ACTN</name>
<dbReference type="RefSeq" id="WP_180963442.1">
    <property type="nucleotide sequence ID" value="NZ_JBBNOP010000015.1"/>
</dbReference>
<feature type="transmembrane region" description="Helical" evidence="1">
    <location>
        <begin position="63"/>
        <end position="85"/>
    </location>
</feature>
<reference evidence="2 3" key="1">
    <citation type="submission" date="2024-04" db="EMBL/GenBank/DDBJ databases">
        <title>Human intestinal bacterial collection.</title>
        <authorList>
            <person name="Pauvert C."/>
            <person name="Hitch T.C.A."/>
            <person name="Clavel T."/>
        </authorList>
    </citation>
    <scope>NUCLEOTIDE SEQUENCE [LARGE SCALE GENOMIC DNA]</scope>
    <source>
        <strain evidence="2 3">CLA-KB-H42</strain>
    </source>
</reference>
<keyword evidence="1" id="KW-0812">Transmembrane</keyword>
<proteinExistence type="predicted"/>
<evidence type="ECO:0000313" key="3">
    <source>
        <dbReference type="Proteomes" id="UP001487305"/>
    </source>
</evidence>
<keyword evidence="3" id="KW-1185">Reference proteome</keyword>
<feature type="transmembrane region" description="Helical" evidence="1">
    <location>
        <begin position="6"/>
        <end position="29"/>
    </location>
</feature>
<evidence type="ECO:0000313" key="2">
    <source>
        <dbReference type="EMBL" id="MEQ3364057.1"/>
    </source>
</evidence>
<protein>
    <submittedName>
        <fullName evidence="2">DUF3784 domain-containing protein</fullName>
    </submittedName>
</protein>
<dbReference type="EMBL" id="JBBNOP010000015">
    <property type="protein sequence ID" value="MEQ3364057.1"/>
    <property type="molecule type" value="Genomic_DNA"/>
</dbReference>
<keyword evidence="1" id="KW-1133">Transmembrane helix</keyword>
<evidence type="ECO:0000256" key="1">
    <source>
        <dbReference type="SAM" id="Phobius"/>
    </source>
</evidence>
<dbReference type="Proteomes" id="UP001487305">
    <property type="component" value="Unassembled WGS sequence"/>
</dbReference>
<organism evidence="2 3">
    <name type="scientific">Raoultibacter massiliensis</name>
    <dbReference type="NCBI Taxonomy" id="1852371"/>
    <lineage>
        <taxon>Bacteria</taxon>
        <taxon>Bacillati</taxon>
        <taxon>Actinomycetota</taxon>
        <taxon>Coriobacteriia</taxon>
        <taxon>Eggerthellales</taxon>
        <taxon>Eggerthellaceae</taxon>
        <taxon>Raoultibacter</taxon>
    </lineage>
</organism>
<sequence>MKNEGDVGALAIGLVISVALAALFAVLAWKYWHGQWLRSIAGNNFVPEEEYASPEQRKLGRQVSVAMIIACAMSATIPMIGFGGFLGNETLYTLGATLCGASTVALIAYIVLMFVAMSRERRNAENELMAKDPSQSENVRLDRRATIVLLVILCVYLFCVVVVPKLMGY</sequence>
<keyword evidence="1" id="KW-0472">Membrane</keyword>
<comment type="caution">
    <text evidence="2">The sequence shown here is derived from an EMBL/GenBank/DDBJ whole genome shotgun (WGS) entry which is preliminary data.</text>
</comment>
<gene>
    <name evidence="2" type="ORF">AAA083_13825</name>
</gene>
<feature type="transmembrane region" description="Helical" evidence="1">
    <location>
        <begin position="147"/>
        <end position="167"/>
    </location>
</feature>
<feature type="transmembrane region" description="Helical" evidence="1">
    <location>
        <begin position="91"/>
        <end position="115"/>
    </location>
</feature>